<evidence type="ECO:0000313" key="11">
    <source>
        <dbReference type="EMBL" id="RLJ67494.1"/>
    </source>
</evidence>
<dbReference type="GO" id="GO:0005886">
    <property type="term" value="C:plasma membrane"/>
    <property type="evidence" value="ECO:0007669"/>
    <property type="project" value="UniProtKB-SubCell"/>
</dbReference>
<feature type="transmembrane region" description="Helical" evidence="7">
    <location>
        <begin position="59"/>
        <end position="80"/>
    </location>
</feature>
<keyword evidence="6 7" id="KW-0472">Membrane</keyword>
<dbReference type="Proteomes" id="UP000268908">
    <property type="component" value="Unassembled WGS sequence"/>
</dbReference>
<keyword evidence="3" id="KW-1003">Cell membrane</keyword>
<evidence type="ECO:0000256" key="3">
    <source>
        <dbReference type="ARBA" id="ARBA00022475"/>
    </source>
</evidence>
<keyword evidence="12" id="KW-1185">Reference proteome</keyword>
<dbReference type="EMBL" id="RCCI01000004">
    <property type="protein sequence ID" value="RLJ67494.1"/>
    <property type="molecule type" value="Genomic_DNA"/>
</dbReference>
<dbReference type="Gene3D" id="1.10.287.1260">
    <property type="match status" value="1"/>
</dbReference>
<dbReference type="AlphaFoldDB" id="A0A497XI50"/>
<evidence type="ECO:0000256" key="7">
    <source>
        <dbReference type="SAM" id="Phobius"/>
    </source>
</evidence>
<dbReference type="OrthoDB" id="9809206at2"/>
<evidence type="ECO:0000259" key="9">
    <source>
        <dbReference type="Pfam" id="PF21082"/>
    </source>
</evidence>
<organism evidence="11 12">
    <name type="scientific">Sulfurisoma sediminicola</name>
    <dbReference type="NCBI Taxonomy" id="1381557"/>
    <lineage>
        <taxon>Bacteria</taxon>
        <taxon>Pseudomonadati</taxon>
        <taxon>Pseudomonadota</taxon>
        <taxon>Betaproteobacteria</taxon>
        <taxon>Nitrosomonadales</taxon>
        <taxon>Sterolibacteriaceae</taxon>
        <taxon>Sulfurisoma</taxon>
    </lineage>
</organism>
<feature type="transmembrane region" description="Helical" evidence="7">
    <location>
        <begin position="125"/>
        <end position="146"/>
    </location>
</feature>
<dbReference type="Pfam" id="PF21088">
    <property type="entry name" value="MS_channel_1st"/>
    <property type="match status" value="1"/>
</dbReference>
<feature type="transmembrane region" description="Helical" evidence="7">
    <location>
        <begin position="21"/>
        <end position="38"/>
    </location>
</feature>
<dbReference type="InterPro" id="IPR011066">
    <property type="entry name" value="MscS_channel_C_sf"/>
</dbReference>
<dbReference type="InterPro" id="IPR049142">
    <property type="entry name" value="MS_channel_1st"/>
</dbReference>
<evidence type="ECO:0000256" key="2">
    <source>
        <dbReference type="ARBA" id="ARBA00008017"/>
    </source>
</evidence>
<feature type="transmembrane region" description="Helical" evidence="7">
    <location>
        <begin position="208"/>
        <end position="227"/>
    </location>
</feature>
<comment type="similarity">
    <text evidence="2">Belongs to the MscS (TC 1.A.23) family.</text>
</comment>
<dbReference type="Pfam" id="PF00924">
    <property type="entry name" value="MS_channel_2nd"/>
    <property type="match status" value="1"/>
</dbReference>
<feature type="transmembrane region" description="Helical" evidence="7">
    <location>
        <begin position="239"/>
        <end position="262"/>
    </location>
</feature>
<name>A0A497XI50_9PROT</name>
<comment type="subcellular location">
    <subcellularLocation>
        <location evidence="1">Cell membrane</location>
        <topology evidence="1">Multi-pass membrane protein</topology>
    </subcellularLocation>
</comment>
<dbReference type="GO" id="GO:0008381">
    <property type="term" value="F:mechanosensitive monoatomic ion channel activity"/>
    <property type="evidence" value="ECO:0007669"/>
    <property type="project" value="UniProtKB-ARBA"/>
</dbReference>
<gene>
    <name evidence="11" type="ORF">DFR35_0040</name>
</gene>
<dbReference type="PANTHER" id="PTHR30347">
    <property type="entry name" value="POTASSIUM CHANNEL RELATED"/>
    <property type="match status" value="1"/>
</dbReference>
<dbReference type="InterPro" id="IPR023408">
    <property type="entry name" value="MscS_beta-dom_sf"/>
</dbReference>
<feature type="domain" description="Mechanosensitive ion channel transmembrane helices 2/3" evidence="10">
    <location>
        <begin position="208"/>
        <end position="248"/>
    </location>
</feature>
<comment type="caution">
    <text evidence="11">The sequence shown here is derived from an EMBL/GenBank/DDBJ whole genome shotgun (WGS) entry which is preliminary data.</text>
</comment>
<protein>
    <submittedName>
        <fullName evidence="11">Mechanosensitive ion channel-like protein</fullName>
    </submittedName>
</protein>
<keyword evidence="5 7" id="KW-1133">Transmembrane helix</keyword>
<feature type="domain" description="Mechanosensitive ion channel MscS" evidence="8">
    <location>
        <begin position="250"/>
        <end position="315"/>
    </location>
</feature>
<dbReference type="InterPro" id="IPR052702">
    <property type="entry name" value="MscS-like_channel"/>
</dbReference>
<evidence type="ECO:0000259" key="8">
    <source>
        <dbReference type="Pfam" id="PF00924"/>
    </source>
</evidence>
<evidence type="ECO:0000259" key="10">
    <source>
        <dbReference type="Pfam" id="PF21088"/>
    </source>
</evidence>
<dbReference type="InterPro" id="IPR049278">
    <property type="entry name" value="MS_channel_C"/>
</dbReference>
<dbReference type="SUPFAM" id="SSF50182">
    <property type="entry name" value="Sm-like ribonucleoproteins"/>
    <property type="match status" value="1"/>
</dbReference>
<dbReference type="PANTHER" id="PTHR30347:SF1">
    <property type="entry name" value="MECHANOSENSITIVE CHANNEL MSCK"/>
    <property type="match status" value="1"/>
</dbReference>
<dbReference type="Gene3D" id="2.30.30.60">
    <property type="match status" value="1"/>
</dbReference>
<dbReference type="InterPro" id="IPR006685">
    <property type="entry name" value="MscS_channel_2nd"/>
</dbReference>
<sequence>MQGEFGALLRELWQDLHQPDIIWQVAVLAACVGLAWLVDRALARRRKVGGGTTPLHQRGIGRIALPLTALGLVLVARPLLAQWHHVNLLSLAVPLLLSLAVIRMVFFVLRLGVRNVAWLASFEKVFSLVAWSIVALYITGLLPGIIDLLEGVQFTVGKQKLNLWLVLQGVGVLLTTLLVALWIGGTIEARLMAASGLDSNLRVLFSRLSKALLIVLAVMIGLPLVGIDLTTLSVFGGALGVGLGLGLQKIAANYISGFIILLDRSIRIGNLISVGNDRGQVTQITTRFTVLRGMTGVEAIVPNEMLVASVVQNESYSDPKVRVALPVQVAYATDLDRAMAILVEAALAQPRVLRDPPPKALVTLFADSGINLELGFWIEDPEAGTGEVRSAIYLDIWREFKAAGMEIPFPQREIRILGGS</sequence>
<feature type="transmembrane region" description="Helical" evidence="7">
    <location>
        <begin position="166"/>
        <end position="187"/>
    </location>
</feature>
<evidence type="ECO:0000256" key="1">
    <source>
        <dbReference type="ARBA" id="ARBA00004651"/>
    </source>
</evidence>
<feature type="domain" description="Mechanosensitive ion channel MscS C-terminal" evidence="9">
    <location>
        <begin position="324"/>
        <end position="407"/>
    </location>
</feature>
<evidence type="ECO:0000256" key="6">
    <source>
        <dbReference type="ARBA" id="ARBA00023136"/>
    </source>
</evidence>
<reference evidence="11 12" key="1">
    <citation type="submission" date="2018-10" db="EMBL/GenBank/DDBJ databases">
        <title>Genomic Encyclopedia of Type Strains, Phase IV (KMG-IV): sequencing the most valuable type-strain genomes for metagenomic binning, comparative biology and taxonomic classification.</title>
        <authorList>
            <person name="Goeker M."/>
        </authorList>
    </citation>
    <scope>NUCLEOTIDE SEQUENCE [LARGE SCALE GENOMIC DNA]</scope>
    <source>
        <strain evidence="11 12">DSM 26916</strain>
    </source>
</reference>
<dbReference type="RefSeq" id="WP_121239485.1">
    <property type="nucleotide sequence ID" value="NZ_BHVV01000001.1"/>
</dbReference>
<evidence type="ECO:0000256" key="4">
    <source>
        <dbReference type="ARBA" id="ARBA00022692"/>
    </source>
</evidence>
<accession>A0A497XI50</accession>
<dbReference type="SUPFAM" id="SSF82689">
    <property type="entry name" value="Mechanosensitive channel protein MscS (YggB), C-terminal domain"/>
    <property type="match status" value="1"/>
</dbReference>
<dbReference type="InterPro" id="IPR010920">
    <property type="entry name" value="LSM_dom_sf"/>
</dbReference>
<dbReference type="Pfam" id="PF21082">
    <property type="entry name" value="MS_channel_3rd"/>
    <property type="match status" value="1"/>
</dbReference>
<feature type="transmembrane region" description="Helical" evidence="7">
    <location>
        <begin position="92"/>
        <end position="113"/>
    </location>
</feature>
<evidence type="ECO:0000256" key="5">
    <source>
        <dbReference type="ARBA" id="ARBA00022989"/>
    </source>
</evidence>
<dbReference type="Gene3D" id="3.30.70.100">
    <property type="match status" value="1"/>
</dbReference>
<keyword evidence="4 7" id="KW-0812">Transmembrane</keyword>
<dbReference type="InterPro" id="IPR011014">
    <property type="entry name" value="MscS_channel_TM-2"/>
</dbReference>
<evidence type="ECO:0000313" key="12">
    <source>
        <dbReference type="Proteomes" id="UP000268908"/>
    </source>
</evidence>
<dbReference type="SUPFAM" id="SSF82861">
    <property type="entry name" value="Mechanosensitive channel protein MscS (YggB), transmembrane region"/>
    <property type="match status" value="1"/>
</dbReference>
<proteinExistence type="inferred from homology"/>